<dbReference type="PROSITE" id="PS51194">
    <property type="entry name" value="HELICASE_CTER"/>
    <property type="match status" value="1"/>
</dbReference>
<feature type="domain" description="Helicase ATP-binding" evidence="10">
    <location>
        <begin position="89"/>
        <end position="263"/>
    </location>
</feature>
<dbReference type="CDD" id="cd18787">
    <property type="entry name" value="SF2_C_DEAD"/>
    <property type="match status" value="1"/>
</dbReference>
<sequence length="746" mass="83967">TKIMADKKRDSSKKSNYSKKNVKNVIKKRGHKKNQEFAEIEEKTALCSELTNDLSMVNQFSDFPLSSRTLNGLENAGYTKPTAIQKDGISLALRGFDILAAAKTGSGKTLAFIIPILELLWRNKWTSNDGLGALVISPTRELAFQTYEVLRKVGKNHDFSAGLVIGGKDLEEEQRRILCTNIIICTPGRLLQHFDETANFHCDSLKVLVLDEADRILDMGFATTMNAIIENLPKTRLTLLYSATQTKSVQDLARLSLQNPEYISVHENAKYSTPIRLSQSYVIVNLQDKINFLFSFIKSHLKTKCIVFMSSCKQVKFIYEVLRKIRPGVPLMALYGKQKQLKRVGVYSKFCQSKAAILFATDIAARGLDFPSVNWVIQVDCPESVDTYIHRVGRTARFEKNGEAILMLLPSETAMVKKLLDGKVPLEEIKANPKKLLSIEGKLQAFCAQDQEIKYWAQRCIVSYARSVYLQSDKEVFDINKLPLDAFAVSCGLLSSPKIRFMKKLVKKIGPIDSLKNINGSKNRTQKEHVGIEVLSKKNDNKGSLVEKNAFHINSESEDDVLVEKSVELHHVDLDEELDVEPAVARKKKITKASMAKKVIRKNIKVNTKITFNDEGEVDIDPNNVSVEPVDISSEAGGIDVEKAKFRMKEQDKIDRAIERARIKKKHKEIKRKEKEERVGLSEGRRVTLGASDDSDRDDVDSDEDSSAFRPTKKTKVEYADDETIDANESTVFEDEELALHLLAAS</sequence>
<dbReference type="SMART" id="SM00490">
    <property type="entry name" value="HELICc"/>
    <property type="match status" value="1"/>
</dbReference>
<dbReference type="InterPro" id="IPR000629">
    <property type="entry name" value="RNA-helicase_DEAD-box_CS"/>
</dbReference>
<reference evidence="13" key="1">
    <citation type="journal article" date="2013" name="Genome Biol. Evol.">
        <title>Punctuated emergences of genetic and phenotypic innovations in eumetazoan, bilaterian, euteleostome, and hominidae ancestors.</title>
        <authorList>
            <person name="Wenger Y."/>
            <person name="Galliot B."/>
        </authorList>
    </citation>
    <scope>NUCLEOTIDE SEQUENCE</scope>
    <source>
        <tissue evidence="13">Whole animals</tissue>
    </source>
</reference>
<comment type="domain">
    <text evidence="8">The Q motif is unique to and characteristic of the DEAD box family of RNA helicases and controls ATP binding and hydrolysis.</text>
</comment>
<comment type="similarity">
    <text evidence="7">Belongs to the DEAD box helicase family.</text>
</comment>
<evidence type="ECO:0000259" key="11">
    <source>
        <dbReference type="PROSITE" id="PS51194"/>
    </source>
</evidence>
<keyword evidence="4 7" id="KW-0067">ATP-binding</keyword>
<feature type="compositionally biased region" description="Basic and acidic residues" evidence="9">
    <location>
        <begin position="1"/>
        <end position="13"/>
    </location>
</feature>
<accession>T2MD71</accession>
<protein>
    <recommendedName>
        <fullName evidence="8">ATP-dependent RNA helicase</fullName>
        <ecNumber evidence="8">3.6.4.13</ecNumber>
    </recommendedName>
</protein>
<dbReference type="InterPro" id="IPR014001">
    <property type="entry name" value="Helicase_ATP-bd"/>
</dbReference>
<dbReference type="Pfam" id="PF00270">
    <property type="entry name" value="DEAD"/>
    <property type="match status" value="1"/>
</dbReference>
<dbReference type="Pfam" id="PF00271">
    <property type="entry name" value="Helicase_C"/>
    <property type="match status" value="1"/>
</dbReference>
<keyword evidence="1 7" id="KW-0547">Nucleotide-binding</keyword>
<dbReference type="InterPro" id="IPR025313">
    <property type="entry name" value="SPB4-like_CTE"/>
</dbReference>
<evidence type="ECO:0000256" key="7">
    <source>
        <dbReference type="RuleBase" id="RU000492"/>
    </source>
</evidence>
<dbReference type="GO" id="GO:0016887">
    <property type="term" value="F:ATP hydrolysis activity"/>
    <property type="evidence" value="ECO:0007669"/>
    <property type="project" value="RHEA"/>
</dbReference>
<dbReference type="EC" id="3.6.4.13" evidence="8"/>
<evidence type="ECO:0000256" key="5">
    <source>
        <dbReference type="ARBA" id="ARBA00022884"/>
    </source>
</evidence>
<dbReference type="GO" id="GO:0003723">
    <property type="term" value="F:RNA binding"/>
    <property type="evidence" value="ECO:0007669"/>
    <property type="project" value="UniProtKB-UniRule"/>
</dbReference>
<dbReference type="Pfam" id="PF13959">
    <property type="entry name" value="CTE_SPB4"/>
    <property type="match status" value="1"/>
</dbReference>
<evidence type="ECO:0000259" key="10">
    <source>
        <dbReference type="PROSITE" id="PS51192"/>
    </source>
</evidence>
<feature type="compositionally biased region" description="Acidic residues" evidence="9">
    <location>
        <begin position="693"/>
        <end position="706"/>
    </location>
</feature>
<dbReference type="Gene3D" id="3.40.50.300">
    <property type="entry name" value="P-loop containing nucleotide triphosphate hydrolases"/>
    <property type="match status" value="2"/>
</dbReference>
<evidence type="ECO:0000256" key="2">
    <source>
        <dbReference type="ARBA" id="ARBA00022801"/>
    </source>
</evidence>
<dbReference type="SUPFAM" id="SSF52540">
    <property type="entry name" value="P-loop containing nucleoside triphosphate hydrolases"/>
    <property type="match status" value="1"/>
</dbReference>
<keyword evidence="2 7" id="KW-0378">Hydrolase</keyword>
<dbReference type="PROSITE" id="PS51192">
    <property type="entry name" value="HELICASE_ATP_BIND_1"/>
    <property type="match status" value="1"/>
</dbReference>
<evidence type="ECO:0000256" key="8">
    <source>
        <dbReference type="RuleBase" id="RU365068"/>
    </source>
</evidence>
<comment type="catalytic activity">
    <reaction evidence="8">
        <text>ATP + H2O = ADP + phosphate + H(+)</text>
        <dbReference type="Rhea" id="RHEA:13065"/>
        <dbReference type="ChEBI" id="CHEBI:15377"/>
        <dbReference type="ChEBI" id="CHEBI:15378"/>
        <dbReference type="ChEBI" id="CHEBI:30616"/>
        <dbReference type="ChEBI" id="CHEBI:43474"/>
        <dbReference type="ChEBI" id="CHEBI:456216"/>
        <dbReference type="EC" id="3.6.4.13"/>
    </reaction>
</comment>
<feature type="short sequence motif" description="Q motif" evidence="6">
    <location>
        <begin position="58"/>
        <end position="86"/>
    </location>
</feature>
<dbReference type="EMBL" id="HAAD01003986">
    <property type="protein sequence ID" value="CDG70218.1"/>
    <property type="molecule type" value="mRNA"/>
</dbReference>
<evidence type="ECO:0000256" key="3">
    <source>
        <dbReference type="ARBA" id="ARBA00022806"/>
    </source>
</evidence>
<gene>
    <name evidence="13" type="primary">DDX10</name>
</gene>
<evidence type="ECO:0000256" key="1">
    <source>
        <dbReference type="ARBA" id="ARBA00022741"/>
    </source>
</evidence>
<evidence type="ECO:0000313" key="13">
    <source>
        <dbReference type="EMBL" id="CDG70218.1"/>
    </source>
</evidence>
<keyword evidence="5 8" id="KW-0694">RNA-binding</keyword>
<evidence type="ECO:0000256" key="4">
    <source>
        <dbReference type="ARBA" id="ARBA00022840"/>
    </source>
</evidence>
<dbReference type="OrthoDB" id="10259640at2759"/>
<feature type="domain" description="DEAD-box RNA helicase Q" evidence="12">
    <location>
        <begin position="58"/>
        <end position="86"/>
    </location>
</feature>
<dbReference type="GO" id="GO:0003724">
    <property type="term" value="F:RNA helicase activity"/>
    <property type="evidence" value="ECO:0007669"/>
    <property type="project" value="UniProtKB-EC"/>
</dbReference>
<dbReference type="PANTHER" id="PTHR24031">
    <property type="entry name" value="RNA HELICASE"/>
    <property type="match status" value="1"/>
</dbReference>
<dbReference type="PROSITE" id="PS51195">
    <property type="entry name" value="Q_MOTIF"/>
    <property type="match status" value="1"/>
</dbReference>
<dbReference type="GO" id="GO:0005524">
    <property type="term" value="F:ATP binding"/>
    <property type="evidence" value="ECO:0007669"/>
    <property type="project" value="UniProtKB-UniRule"/>
</dbReference>
<dbReference type="AlphaFoldDB" id="T2MD71"/>
<feature type="region of interest" description="Disordered" evidence="9">
    <location>
        <begin position="1"/>
        <end position="22"/>
    </location>
</feature>
<dbReference type="SMART" id="SM00487">
    <property type="entry name" value="DEXDc"/>
    <property type="match status" value="1"/>
</dbReference>
<dbReference type="CDD" id="cd17941">
    <property type="entry name" value="DEADc_DDX10"/>
    <property type="match status" value="1"/>
</dbReference>
<evidence type="ECO:0000256" key="9">
    <source>
        <dbReference type="SAM" id="MobiDB-lite"/>
    </source>
</evidence>
<feature type="non-terminal residue" evidence="13">
    <location>
        <position position="1"/>
    </location>
</feature>
<dbReference type="InterPro" id="IPR014014">
    <property type="entry name" value="RNA_helicase_DEAD_Q_motif"/>
</dbReference>
<name>T2MD71_HYDVU</name>
<organism evidence="13">
    <name type="scientific">Hydra vulgaris</name>
    <name type="common">Hydra</name>
    <name type="synonym">Hydra attenuata</name>
    <dbReference type="NCBI Taxonomy" id="6087"/>
    <lineage>
        <taxon>Eukaryota</taxon>
        <taxon>Metazoa</taxon>
        <taxon>Cnidaria</taxon>
        <taxon>Hydrozoa</taxon>
        <taxon>Hydroidolina</taxon>
        <taxon>Anthoathecata</taxon>
        <taxon>Aplanulata</taxon>
        <taxon>Hydridae</taxon>
        <taxon>Hydra</taxon>
    </lineage>
</organism>
<feature type="domain" description="Helicase C-terminal" evidence="11">
    <location>
        <begin position="289"/>
        <end position="437"/>
    </location>
</feature>
<evidence type="ECO:0000259" key="12">
    <source>
        <dbReference type="PROSITE" id="PS51195"/>
    </source>
</evidence>
<dbReference type="InterPro" id="IPR027417">
    <property type="entry name" value="P-loop_NTPase"/>
</dbReference>
<dbReference type="InterPro" id="IPR001650">
    <property type="entry name" value="Helicase_C-like"/>
</dbReference>
<feature type="region of interest" description="Disordered" evidence="9">
    <location>
        <begin position="667"/>
        <end position="716"/>
    </location>
</feature>
<proteinExistence type="evidence at transcript level"/>
<feature type="compositionally biased region" description="Basic and acidic residues" evidence="9">
    <location>
        <begin position="671"/>
        <end position="686"/>
    </location>
</feature>
<evidence type="ECO:0000256" key="6">
    <source>
        <dbReference type="PROSITE-ProRule" id="PRU00552"/>
    </source>
</evidence>
<dbReference type="SMART" id="SM01178">
    <property type="entry name" value="DUF4217"/>
    <property type="match status" value="1"/>
</dbReference>
<comment type="function">
    <text evidence="8">RNA helicase.</text>
</comment>
<dbReference type="PROSITE" id="PS00039">
    <property type="entry name" value="DEAD_ATP_HELICASE"/>
    <property type="match status" value="1"/>
</dbReference>
<dbReference type="InterPro" id="IPR011545">
    <property type="entry name" value="DEAD/DEAH_box_helicase_dom"/>
</dbReference>
<keyword evidence="3 7" id="KW-0347">Helicase</keyword>